<protein>
    <submittedName>
        <fullName evidence="2">Uncharacterized protein</fullName>
    </submittedName>
</protein>
<feature type="chain" id="PRO_5043403897" evidence="1">
    <location>
        <begin position="26"/>
        <end position="104"/>
    </location>
</feature>
<gene>
    <name evidence="2" type="ORF">LVIROSA_LOCUS22901</name>
</gene>
<comment type="caution">
    <text evidence="2">The sequence shown here is derived from an EMBL/GenBank/DDBJ whole genome shotgun (WGS) entry which is preliminary data.</text>
</comment>
<name>A0AAU9NFJ3_9ASTR</name>
<dbReference type="EMBL" id="CAKMRJ010004445">
    <property type="protein sequence ID" value="CAH1436530.1"/>
    <property type="molecule type" value="Genomic_DNA"/>
</dbReference>
<sequence length="104" mass="11717">MDIKMKNLSFIALMMLACLSHKVQGETICMRECPSQCMKRNTEAQEIECYFFCVLNCEQCPDSPGGCPPDEETKKKLAKAHLNGMEQALSQGHEAGGRRKLKNY</sequence>
<proteinExistence type="predicted"/>
<evidence type="ECO:0000313" key="3">
    <source>
        <dbReference type="Proteomes" id="UP001157418"/>
    </source>
</evidence>
<dbReference type="Proteomes" id="UP001157418">
    <property type="component" value="Unassembled WGS sequence"/>
</dbReference>
<feature type="signal peptide" evidence="1">
    <location>
        <begin position="1"/>
        <end position="25"/>
    </location>
</feature>
<reference evidence="2 3" key="1">
    <citation type="submission" date="2022-01" db="EMBL/GenBank/DDBJ databases">
        <authorList>
            <person name="Xiong W."/>
            <person name="Schranz E."/>
        </authorList>
    </citation>
    <scope>NUCLEOTIDE SEQUENCE [LARGE SCALE GENOMIC DNA]</scope>
</reference>
<evidence type="ECO:0000256" key="1">
    <source>
        <dbReference type="SAM" id="SignalP"/>
    </source>
</evidence>
<evidence type="ECO:0000313" key="2">
    <source>
        <dbReference type="EMBL" id="CAH1436530.1"/>
    </source>
</evidence>
<organism evidence="2 3">
    <name type="scientific">Lactuca virosa</name>
    <dbReference type="NCBI Taxonomy" id="75947"/>
    <lineage>
        <taxon>Eukaryota</taxon>
        <taxon>Viridiplantae</taxon>
        <taxon>Streptophyta</taxon>
        <taxon>Embryophyta</taxon>
        <taxon>Tracheophyta</taxon>
        <taxon>Spermatophyta</taxon>
        <taxon>Magnoliopsida</taxon>
        <taxon>eudicotyledons</taxon>
        <taxon>Gunneridae</taxon>
        <taxon>Pentapetalae</taxon>
        <taxon>asterids</taxon>
        <taxon>campanulids</taxon>
        <taxon>Asterales</taxon>
        <taxon>Asteraceae</taxon>
        <taxon>Cichorioideae</taxon>
        <taxon>Cichorieae</taxon>
        <taxon>Lactucinae</taxon>
        <taxon>Lactuca</taxon>
    </lineage>
</organism>
<keyword evidence="3" id="KW-1185">Reference proteome</keyword>
<keyword evidence="1" id="KW-0732">Signal</keyword>
<accession>A0AAU9NFJ3</accession>
<dbReference type="AlphaFoldDB" id="A0AAU9NFJ3"/>
<dbReference type="PROSITE" id="PS51257">
    <property type="entry name" value="PROKAR_LIPOPROTEIN"/>
    <property type="match status" value="1"/>
</dbReference>